<keyword evidence="5 8" id="KW-0812">Transmembrane</keyword>
<evidence type="ECO:0000259" key="9">
    <source>
        <dbReference type="Pfam" id="PF00884"/>
    </source>
</evidence>
<dbReference type="InterPro" id="IPR000917">
    <property type="entry name" value="Sulfatase_N"/>
</dbReference>
<keyword evidence="11" id="KW-0614">Plasmid</keyword>
<geneLocation type="plasmid" evidence="11">
    <name>p977565</name>
</geneLocation>
<evidence type="ECO:0000259" key="10">
    <source>
        <dbReference type="Pfam" id="PF08019"/>
    </source>
</evidence>
<dbReference type="PANTHER" id="PTHR30443:SF0">
    <property type="entry name" value="PHOSPHOETHANOLAMINE TRANSFERASE EPTA"/>
    <property type="match status" value="1"/>
</dbReference>
<dbReference type="AlphaFoldDB" id="A0A2C9PIR5"/>
<reference evidence="11" key="1">
    <citation type="submission" date="2018-03" db="EMBL/GenBank/DDBJ databases">
        <title>Colistin resistance determinant mcr-1.11.</title>
        <authorList>
            <person name="Deshpande L."/>
            <person name="Hubler C."/>
            <person name="Davis A."/>
            <person name="Castanheira M."/>
        </authorList>
    </citation>
    <scope>NUCLEOTIDE SEQUENCE</scope>
    <source>
        <strain evidence="11">347-43491A</strain>
        <plasmid evidence="11">p977565</plasmid>
    </source>
</reference>
<evidence type="ECO:0000256" key="3">
    <source>
        <dbReference type="ARBA" id="ARBA00022519"/>
    </source>
</evidence>
<feature type="transmembrane region" description="Helical" evidence="8">
    <location>
        <begin position="49"/>
        <end position="73"/>
    </location>
</feature>
<gene>
    <name evidence="11" type="primary">mcr-1</name>
</gene>
<dbReference type="GO" id="GO:0016776">
    <property type="term" value="F:phosphotransferase activity, phosphate group as acceptor"/>
    <property type="evidence" value="ECO:0007669"/>
    <property type="project" value="TreeGrafter"/>
</dbReference>
<dbReference type="InterPro" id="IPR012549">
    <property type="entry name" value="EptA-like_N"/>
</dbReference>
<evidence type="ECO:0000256" key="2">
    <source>
        <dbReference type="ARBA" id="ARBA00022475"/>
    </source>
</evidence>
<dbReference type="InterPro" id="IPR040423">
    <property type="entry name" value="PEA_transferase"/>
</dbReference>
<protein>
    <submittedName>
        <fullName evidence="11">Mcr-1.11</fullName>
    </submittedName>
</protein>
<dbReference type="CARD" id="ARO:3004688">
    <property type="molecule name" value="MCR-1.11"/>
    <property type="mechanism identifier" value="ARO:0001001"/>
    <property type="mechanism name" value="antibiotic target alteration"/>
</dbReference>
<dbReference type="SMR" id="A0A2C9PIR5"/>
<sequence>MMQHTSVVWYRRSVSPFVLVASVAVFLTATANLTFFDKISQTYPIADNLGFVLTIAVVLFGAMLLITTLLSSYRYVLKPVLILLLIMGAVTSYFTDTYGTVYDTTMLQNALQTDQAETKDLLNAAFIMRIIGLGVLPSLLVAFVKVDYPTWGKGLMRRLGLIVASLALILLPVVAFSSHYASFFRVHKPLRSYVNPIMPIYSVGKLASIEYKKASAPKDTIYHAKDAVQATKPDMRKPRLVVFVVGETARADHVSFNGYERDTFPQLAKIDGVTNFSNVTSCGTSTAYSVPCMFSYLGADEYDVDTAKYQENVLDTLDRLGVSILWRDNNSDSKGVMDKLPKAQFADYKSATNNAICNTNPYNECRDVGMLVGLDDFVAANNGKDMLIMLHQMGNHGPAYFKRYDEKFAKFTPVCEGNELAKCEHQSLINAYDNALLATDDFIAQSIQWLQTHSNAYDVSMLYVSDHGESLGENGVYLHGMPNAFAPKEQRSVPAFFWTDKQTGITPMATDTVLTHDAITPTLLKLFDVTADKVKDRTAFIR</sequence>
<dbReference type="InterPro" id="IPR058130">
    <property type="entry name" value="PEA_transf_C"/>
</dbReference>
<dbReference type="SUPFAM" id="SSF53649">
    <property type="entry name" value="Alkaline phosphatase-like"/>
    <property type="match status" value="1"/>
</dbReference>
<dbReference type="Pfam" id="PF00884">
    <property type="entry name" value="Sulfatase"/>
    <property type="match status" value="1"/>
</dbReference>
<comment type="subcellular location">
    <subcellularLocation>
        <location evidence="1">Cell inner membrane</location>
        <topology evidence="1">Multi-pass membrane protein</topology>
    </subcellularLocation>
</comment>
<dbReference type="NCBIfam" id="NF028537">
    <property type="entry name" value="P_eth_NH2_trans"/>
    <property type="match status" value="1"/>
</dbReference>
<proteinExistence type="predicted"/>
<dbReference type="CDD" id="cd16017">
    <property type="entry name" value="LptA"/>
    <property type="match status" value="1"/>
</dbReference>
<evidence type="ECO:0000256" key="5">
    <source>
        <dbReference type="ARBA" id="ARBA00022692"/>
    </source>
</evidence>
<feature type="transmembrane region" description="Helical" evidence="8">
    <location>
        <begin position="158"/>
        <end position="181"/>
    </location>
</feature>
<dbReference type="GO" id="GO:0005886">
    <property type="term" value="C:plasma membrane"/>
    <property type="evidence" value="ECO:0007669"/>
    <property type="project" value="UniProtKB-SubCell"/>
</dbReference>
<dbReference type="NCBIfam" id="NF000465">
    <property type="entry name" value="polymyxin_MCR1"/>
    <property type="match status" value="1"/>
</dbReference>
<keyword evidence="3" id="KW-0997">Cell inner membrane</keyword>
<evidence type="ECO:0000256" key="8">
    <source>
        <dbReference type="SAM" id="Phobius"/>
    </source>
</evidence>
<dbReference type="EMBL" id="KY853650">
    <property type="protein sequence ID" value="ATM29809.1"/>
    <property type="molecule type" value="Genomic_DNA"/>
</dbReference>
<name>A0A2C9PIR5_ECOLX</name>
<feature type="transmembrane region" description="Helical" evidence="8">
    <location>
        <begin position="121"/>
        <end position="146"/>
    </location>
</feature>
<organism evidence="11">
    <name type="scientific">Escherichia coli</name>
    <dbReference type="NCBI Taxonomy" id="562"/>
    <lineage>
        <taxon>Bacteria</taxon>
        <taxon>Pseudomonadati</taxon>
        <taxon>Pseudomonadota</taxon>
        <taxon>Gammaproteobacteria</taxon>
        <taxon>Enterobacterales</taxon>
        <taxon>Enterobacteriaceae</taxon>
        <taxon>Escherichia</taxon>
    </lineage>
</organism>
<accession>A0A2C9PIR5</accession>
<dbReference type="InterPro" id="IPR058128">
    <property type="entry name" value="Mcr1"/>
</dbReference>
<evidence type="ECO:0000256" key="7">
    <source>
        <dbReference type="ARBA" id="ARBA00023136"/>
    </source>
</evidence>
<dbReference type="RefSeq" id="WP_099982815.1">
    <property type="nucleotide sequence ID" value="NG_055784.2"/>
</dbReference>
<keyword evidence="2" id="KW-1003">Cell membrane</keyword>
<keyword evidence="6 8" id="KW-1133">Transmembrane helix</keyword>
<keyword evidence="7 8" id="KW-0472">Membrane</keyword>
<evidence type="ECO:0000256" key="4">
    <source>
        <dbReference type="ARBA" id="ARBA00022679"/>
    </source>
</evidence>
<feature type="transmembrane region" description="Helical" evidence="8">
    <location>
        <begin position="80"/>
        <end position="101"/>
    </location>
</feature>
<feature type="domain" description="Sulfatase N-terminal" evidence="9">
    <location>
        <begin position="240"/>
        <end position="529"/>
    </location>
</feature>
<dbReference type="Gene3D" id="3.40.720.10">
    <property type="entry name" value="Alkaline Phosphatase, subunit A"/>
    <property type="match status" value="1"/>
</dbReference>
<keyword evidence="4" id="KW-0808">Transferase</keyword>
<evidence type="ECO:0000256" key="6">
    <source>
        <dbReference type="ARBA" id="ARBA00022989"/>
    </source>
</evidence>
<feature type="domain" description="Phosphoethanolamine transferase N-terminal" evidence="10">
    <location>
        <begin position="62"/>
        <end position="208"/>
    </location>
</feature>
<dbReference type="Pfam" id="PF08019">
    <property type="entry name" value="EptA_B_N"/>
    <property type="match status" value="1"/>
</dbReference>
<dbReference type="InterPro" id="IPR017850">
    <property type="entry name" value="Alkaline_phosphatase_core_sf"/>
</dbReference>
<dbReference type="GO" id="GO:0009244">
    <property type="term" value="P:lipopolysaccharide core region biosynthetic process"/>
    <property type="evidence" value="ECO:0007669"/>
    <property type="project" value="TreeGrafter"/>
</dbReference>
<evidence type="ECO:0000313" key="11">
    <source>
        <dbReference type="EMBL" id="ATM29809.1"/>
    </source>
</evidence>
<evidence type="ECO:0000256" key="1">
    <source>
        <dbReference type="ARBA" id="ARBA00004429"/>
    </source>
</evidence>
<dbReference type="PANTHER" id="PTHR30443">
    <property type="entry name" value="INNER MEMBRANE PROTEIN"/>
    <property type="match status" value="1"/>
</dbReference>